<evidence type="ECO:0000256" key="3">
    <source>
        <dbReference type="ARBA" id="ARBA00022989"/>
    </source>
</evidence>
<dbReference type="GO" id="GO:0015108">
    <property type="term" value="F:chloride transmembrane transporter activity"/>
    <property type="evidence" value="ECO:0007669"/>
    <property type="project" value="InterPro"/>
</dbReference>
<evidence type="ECO:0000256" key="2">
    <source>
        <dbReference type="ARBA" id="ARBA00022692"/>
    </source>
</evidence>
<feature type="transmembrane region" description="Helical" evidence="5">
    <location>
        <begin position="382"/>
        <end position="404"/>
    </location>
</feature>
<evidence type="ECO:0000313" key="6">
    <source>
        <dbReference type="EMBL" id="RMZ59748.1"/>
    </source>
</evidence>
<dbReference type="InterPro" id="IPR001807">
    <property type="entry name" value="ClC"/>
</dbReference>
<keyword evidence="3 5" id="KW-1133">Transmembrane helix</keyword>
<dbReference type="Proteomes" id="UP000267524">
    <property type="component" value="Unassembled WGS sequence"/>
</dbReference>
<dbReference type="InterPro" id="IPR014743">
    <property type="entry name" value="Cl-channel_core"/>
</dbReference>
<feature type="transmembrane region" description="Helical" evidence="5">
    <location>
        <begin position="273"/>
        <end position="293"/>
    </location>
</feature>
<keyword evidence="7" id="KW-1185">Reference proteome</keyword>
<dbReference type="PANTHER" id="PTHR43427:SF12">
    <property type="entry name" value="CHLORIDE TRANSPORTER"/>
    <property type="match status" value="1"/>
</dbReference>
<name>A0A3M7LAG7_9FLAO</name>
<sequence>MTKHQRTVIAKIQFHSRFFFRKFPSFPYIIKWLFIALLIGSLIGSASAAFLQSLEWVTHFRENHIWLIAFLPIAGFLIGTLYHYLGKDIESGNNLLIDSIHSPTKVIPFKMAPLVYLGTITTHLFGGSAGREGTALQMAGAIADQFSKPLQLNQEDRKILIIAAIAAGFGSVFGTPLAGAVFALEVFMIGKIRYQAIFPAFIASIIADWITNVWQVQHIHYTINFVPTLELLPILYSIVSGAVFGICAASFSKTIHWAGSLFKTKIKYPPFRPFIGGSIVAIAVFAIGTTKYIGLGIPTIIDSFKTQVEFYDFLLKICFTILTLSSGFKGGEVTPLFFIGATLGNALSLFIPLPFGLLTGMGFVAVFAGATNTPIACLFMGIELFGADCGVYIAIACIVSYLFSGHTSIYNRQKIGEAKSTRYKTHQDKTISEIK</sequence>
<dbReference type="SUPFAM" id="SSF81340">
    <property type="entry name" value="Clc chloride channel"/>
    <property type="match status" value="1"/>
</dbReference>
<keyword evidence="4 5" id="KW-0472">Membrane</keyword>
<dbReference type="PANTHER" id="PTHR43427">
    <property type="entry name" value="CHLORIDE CHANNEL PROTEIN CLC-E"/>
    <property type="match status" value="1"/>
</dbReference>
<protein>
    <submittedName>
        <fullName evidence="6">Chloride channel protein</fullName>
    </submittedName>
</protein>
<comment type="subcellular location">
    <subcellularLocation>
        <location evidence="1">Membrane</location>
        <topology evidence="1">Multi-pass membrane protein</topology>
    </subcellularLocation>
</comment>
<evidence type="ECO:0000313" key="7">
    <source>
        <dbReference type="Proteomes" id="UP000267524"/>
    </source>
</evidence>
<feature type="transmembrane region" description="Helical" evidence="5">
    <location>
        <begin position="234"/>
        <end position="252"/>
    </location>
</feature>
<evidence type="ECO:0000256" key="5">
    <source>
        <dbReference type="SAM" id="Phobius"/>
    </source>
</evidence>
<dbReference type="EMBL" id="QWIV01000013">
    <property type="protein sequence ID" value="RMZ59748.1"/>
    <property type="molecule type" value="Genomic_DNA"/>
</dbReference>
<dbReference type="CDD" id="cd03682">
    <property type="entry name" value="ClC_sycA_like"/>
    <property type="match status" value="1"/>
</dbReference>
<feature type="transmembrane region" description="Helical" evidence="5">
    <location>
        <begin position="343"/>
        <end position="370"/>
    </location>
</feature>
<reference evidence="6 7" key="1">
    <citation type="submission" date="2018-08" db="EMBL/GenBank/DDBJ databases">
        <title>Chryseobacterium nematophagum: a novel matrix digesting pathogen of nematodes.</title>
        <authorList>
            <person name="Page A."/>
            <person name="Roberts M."/>
            <person name="Felix M.-A."/>
            <person name="Weir W."/>
        </authorList>
    </citation>
    <scope>NUCLEOTIDE SEQUENCE [LARGE SCALE GENOMIC DNA]</scope>
    <source>
        <strain evidence="6 7">JUb275</strain>
    </source>
</reference>
<keyword evidence="2 5" id="KW-0812">Transmembrane</keyword>
<dbReference type="RefSeq" id="WP_122546874.1">
    <property type="nucleotide sequence ID" value="NZ_QWIV01000013.1"/>
</dbReference>
<dbReference type="InterPro" id="IPR050368">
    <property type="entry name" value="ClC-type_chloride_channel"/>
</dbReference>
<comment type="caution">
    <text evidence="6">The sequence shown here is derived from an EMBL/GenBank/DDBJ whole genome shotgun (WGS) entry which is preliminary data.</text>
</comment>
<organism evidence="6 7">
    <name type="scientific">Chryseobacterium nematophagum</name>
    <dbReference type="NCBI Taxonomy" id="2305228"/>
    <lineage>
        <taxon>Bacteria</taxon>
        <taxon>Pseudomonadati</taxon>
        <taxon>Bacteroidota</taxon>
        <taxon>Flavobacteriia</taxon>
        <taxon>Flavobacteriales</taxon>
        <taxon>Weeksellaceae</taxon>
        <taxon>Chryseobacterium group</taxon>
        <taxon>Chryseobacterium</taxon>
    </lineage>
</organism>
<feature type="transmembrane region" description="Helical" evidence="5">
    <location>
        <begin position="159"/>
        <end position="184"/>
    </location>
</feature>
<dbReference type="AlphaFoldDB" id="A0A3M7LAG7"/>
<feature type="transmembrane region" description="Helical" evidence="5">
    <location>
        <begin position="106"/>
        <end position="126"/>
    </location>
</feature>
<evidence type="ECO:0000256" key="4">
    <source>
        <dbReference type="ARBA" id="ARBA00023136"/>
    </source>
</evidence>
<dbReference type="Pfam" id="PF00654">
    <property type="entry name" value="Voltage_CLC"/>
    <property type="match status" value="1"/>
</dbReference>
<proteinExistence type="predicted"/>
<dbReference type="GO" id="GO:0016020">
    <property type="term" value="C:membrane"/>
    <property type="evidence" value="ECO:0007669"/>
    <property type="project" value="UniProtKB-SubCell"/>
</dbReference>
<feature type="transmembrane region" description="Helical" evidence="5">
    <location>
        <begin position="64"/>
        <end position="85"/>
    </location>
</feature>
<feature type="transmembrane region" description="Helical" evidence="5">
    <location>
        <begin position="196"/>
        <end position="214"/>
    </location>
</feature>
<dbReference type="Gene3D" id="1.10.3080.10">
    <property type="entry name" value="Clc chloride channel"/>
    <property type="match status" value="1"/>
</dbReference>
<accession>A0A3M7LAG7</accession>
<dbReference type="PRINTS" id="PR00762">
    <property type="entry name" value="CLCHANNEL"/>
</dbReference>
<evidence type="ECO:0000256" key="1">
    <source>
        <dbReference type="ARBA" id="ARBA00004141"/>
    </source>
</evidence>
<gene>
    <name evidence="6" type="ORF">D1632_09005</name>
</gene>